<dbReference type="STRING" id="927665.HMPREF1535_04454"/>
<dbReference type="InterPro" id="IPR012373">
    <property type="entry name" value="Ferrdict_sens_TM"/>
</dbReference>
<dbReference type="Pfam" id="PF16344">
    <property type="entry name" value="FecR_C"/>
    <property type="match status" value="1"/>
</dbReference>
<reference evidence="4 5" key="1">
    <citation type="submission" date="2013-04" db="EMBL/GenBank/DDBJ databases">
        <title>The Genome Sequence of Parabacteroides goldsteinii DSM 19448.</title>
        <authorList>
            <consortium name="The Broad Institute Genomics Platform"/>
            <person name="Earl A."/>
            <person name="Ward D."/>
            <person name="Feldgarden M."/>
            <person name="Gevers D."/>
            <person name="Martens E."/>
            <person name="Sakamoto M."/>
            <person name="Benno Y."/>
            <person name="Song Y."/>
            <person name="Liu C."/>
            <person name="Lee J."/>
            <person name="Bolanos M."/>
            <person name="Vaisanen M.L."/>
            <person name="Finegold S.M."/>
            <person name="Walker B."/>
            <person name="Young S."/>
            <person name="Zeng Q."/>
            <person name="Gargeya S."/>
            <person name="Fitzgerald M."/>
            <person name="Haas B."/>
            <person name="Abouelleil A."/>
            <person name="Allen A.W."/>
            <person name="Alvarado L."/>
            <person name="Arachchi H.M."/>
            <person name="Berlin A.M."/>
            <person name="Chapman S.B."/>
            <person name="Gainer-Dewar J."/>
            <person name="Goldberg J."/>
            <person name="Griggs A."/>
            <person name="Gujja S."/>
            <person name="Hansen M."/>
            <person name="Howarth C."/>
            <person name="Imamovic A."/>
            <person name="Ireland A."/>
            <person name="Larimer J."/>
            <person name="McCowan C."/>
            <person name="Murphy C."/>
            <person name="Pearson M."/>
            <person name="Poon T.W."/>
            <person name="Priest M."/>
            <person name="Roberts A."/>
            <person name="Saif S."/>
            <person name="Shea T."/>
            <person name="Sisk P."/>
            <person name="Sykes S."/>
            <person name="Wortman J."/>
            <person name="Nusbaum C."/>
            <person name="Birren B."/>
        </authorList>
    </citation>
    <scope>NUCLEOTIDE SEQUENCE [LARGE SCALE GENOMIC DNA]</scope>
    <source>
        <strain evidence="4 5">DSM 19448</strain>
    </source>
</reference>
<dbReference type="RefSeq" id="WP_046147441.1">
    <property type="nucleotide sequence ID" value="NZ_KQ033913.1"/>
</dbReference>
<evidence type="ECO:0008006" key="6">
    <source>
        <dbReference type="Google" id="ProtNLM"/>
    </source>
</evidence>
<dbReference type="PANTHER" id="PTHR30273">
    <property type="entry name" value="PERIPLASMIC SIGNAL SENSOR AND SIGMA FACTOR ACTIVATOR FECR-RELATED"/>
    <property type="match status" value="1"/>
</dbReference>
<dbReference type="Proteomes" id="UP000033047">
    <property type="component" value="Unassembled WGS sequence"/>
</dbReference>
<evidence type="ECO:0000259" key="2">
    <source>
        <dbReference type="Pfam" id="PF04773"/>
    </source>
</evidence>
<accession>A0A0F5IR54</accession>
<dbReference type="EMBL" id="AQHV01000025">
    <property type="protein sequence ID" value="KKB47597.1"/>
    <property type="molecule type" value="Genomic_DNA"/>
</dbReference>
<proteinExistence type="predicted"/>
<dbReference type="Gene3D" id="3.55.50.30">
    <property type="match status" value="1"/>
</dbReference>
<comment type="caution">
    <text evidence="4">The sequence shown here is derived from an EMBL/GenBank/DDBJ whole genome shotgun (WGS) entry which is preliminary data.</text>
</comment>
<feature type="domain" description="Protein FecR C-terminal" evidence="3">
    <location>
        <begin position="257"/>
        <end position="322"/>
    </location>
</feature>
<keyword evidence="1" id="KW-0472">Membrane</keyword>
<keyword evidence="1" id="KW-1133">Transmembrane helix</keyword>
<protein>
    <recommendedName>
        <fullName evidence="6">FecR protein domain-containing protein</fullName>
    </recommendedName>
</protein>
<name>A0A0F5IR54_9BACT</name>
<sequence>MDIHTEHIIAYLEGRLSKEEKNAFEQQLQSSPDFKKEVDDIRFIWETTVELKLHKQINTRQNWEKVSRQIAIDKYKKKILSFIRTSAAVLLIPVLIATYSLFNTLKDWNNLPVEQVELTTAYGLISKITLPDGSEVWLNSGSSISYPKRFTDNKRNIQLTGEAYFKVTSDKSNRFDVLTPNGLKVSAYGTEFNVKAYEDEDKIEATLAKGHIEVTEIGQPVSRTLRPGEQVVYYKNTSRMEVDKVNLAVETSWKDGKMIFRRANMNEIVQRLARHFNVDIKLEGEELYDYNYSATFTTETLSEVLLLLEKTAPIKCTVIEPKQTDDFTYSRRTVIIKTIK</sequence>
<evidence type="ECO:0000256" key="1">
    <source>
        <dbReference type="SAM" id="Phobius"/>
    </source>
</evidence>
<evidence type="ECO:0000259" key="3">
    <source>
        <dbReference type="Pfam" id="PF16344"/>
    </source>
</evidence>
<feature type="transmembrane region" description="Helical" evidence="1">
    <location>
        <begin position="82"/>
        <end position="102"/>
    </location>
</feature>
<dbReference type="InterPro" id="IPR006860">
    <property type="entry name" value="FecR"/>
</dbReference>
<dbReference type="InterPro" id="IPR032508">
    <property type="entry name" value="FecR_C"/>
</dbReference>
<feature type="domain" description="FecR protein" evidence="2">
    <location>
        <begin position="118"/>
        <end position="213"/>
    </location>
</feature>
<organism evidence="4 5">
    <name type="scientific">Parabacteroides goldsteinii DSM 19448 = WAL 12034</name>
    <dbReference type="NCBI Taxonomy" id="927665"/>
    <lineage>
        <taxon>Bacteria</taxon>
        <taxon>Pseudomonadati</taxon>
        <taxon>Bacteroidota</taxon>
        <taxon>Bacteroidia</taxon>
        <taxon>Bacteroidales</taxon>
        <taxon>Tannerellaceae</taxon>
        <taxon>Parabacteroides</taxon>
    </lineage>
</organism>
<dbReference type="FunFam" id="2.60.120.1440:FF:000001">
    <property type="entry name" value="Putative anti-sigma factor"/>
    <property type="match status" value="1"/>
</dbReference>
<dbReference type="Gene3D" id="2.60.120.1440">
    <property type="match status" value="1"/>
</dbReference>
<evidence type="ECO:0000313" key="5">
    <source>
        <dbReference type="Proteomes" id="UP000033047"/>
    </source>
</evidence>
<dbReference type="GO" id="GO:0016989">
    <property type="term" value="F:sigma factor antagonist activity"/>
    <property type="evidence" value="ECO:0007669"/>
    <property type="project" value="TreeGrafter"/>
</dbReference>
<dbReference type="PANTHER" id="PTHR30273:SF2">
    <property type="entry name" value="PROTEIN FECR"/>
    <property type="match status" value="1"/>
</dbReference>
<keyword evidence="1" id="KW-0812">Transmembrane</keyword>
<dbReference type="PATRIC" id="fig|927665.4.peg.4574"/>
<dbReference type="PIRSF" id="PIRSF018266">
    <property type="entry name" value="FecR"/>
    <property type="match status" value="1"/>
</dbReference>
<gene>
    <name evidence="4" type="ORF">HMPREF1535_04454</name>
</gene>
<evidence type="ECO:0000313" key="4">
    <source>
        <dbReference type="EMBL" id="KKB47597.1"/>
    </source>
</evidence>
<dbReference type="Pfam" id="PF04773">
    <property type="entry name" value="FecR"/>
    <property type="match status" value="1"/>
</dbReference>
<dbReference type="AlphaFoldDB" id="A0A0F5IR54"/>
<dbReference type="HOGENOM" id="CLU_050192_2_3_10"/>